<evidence type="ECO:0000256" key="8">
    <source>
        <dbReference type="SAM" id="Phobius"/>
    </source>
</evidence>
<feature type="transmembrane region" description="Helical" evidence="8">
    <location>
        <begin position="177"/>
        <end position="198"/>
    </location>
</feature>
<dbReference type="Proteomes" id="UP000242188">
    <property type="component" value="Unassembled WGS sequence"/>
</dbReference>
<dbReference type="PROSITE" id="PS50283">
    <property type="entry name" value="NA_SOLUT_SYMP_3"/>
    <property type="match status" value="1"/>
</dbReference>
<dbReference type="AlphaFoldDB" id="A0A210QPZ7"/>
<dbReference type="PANTHER" id="PTHR11819:SF150">
    <property type="entry name" value="SODIUM_MYO-INOSITOL COTRANSPORTER"/>
    <property type="match status" value="1"/>
</dbReference>
<evidence type="ECO:0000256" key="1">
    <source>
        <dbReference type="ARBA" id="ARBA00004141"/>
    </source>
</evidence>
<dbReference type="PANTHER" id="PTHR11819">
    <property type="entry name" value="SOLUTE CARRIER FAMILY 5"/>
    <property type="match status" value="1"/>
</dbReference>
<evidence type="ECO:0000256" key="6">
    <source>
        <dbReference type="RuleBase" id="RU362091"/>
    </source>
</evidence>
<name>A0A210QPZ7_MIZYE</name>
<feature type="transmembrane region" description="Helical" evidence="8">
    <location>
        <begin position="520"/>
        <end position="542"/>
    </location>
</feature>
<keyword evidence="5 8" id="KW-0472">Membrane</keyword>
<evidence type="ECO:0000313" key="10">
    <source>
        <dbReference type="Proteomes" id="UP000242188"/>
    </source>
</evidence>
<dbReference type="InterPro" id="IPR001734">
    <property type="entry name" value="Na/solute_symporter"/>
</dbReference>
<dbReference type="InterPro" id="IPR038377">
    <property type="entry name" value="Na/Glc_symporter_sf"/>
</dbReference>
<reference evidence="9 10" key="1">
    <citation type="journal article" date="2017" name="Nat. Ecol. Evol.">
        <title>Scallop genome provides insights into evolution of bilaterian karyotype and development.</title>
        <authorList>
            <person name="Wang S."/>
            <person name="Zhang J."/>
            <person name="Jiao W."/>
            <person name="Li J."/>
            <person name="Xun X."/>
            <person name="Sun Y."/>
            <person name="Guo X."/>
            <person name="Huan P."/>
            <person name="Dong B."/>
            <person name="Zhang L."/>
            <person name="Hu X."/>
            <person name="Sun X."/>
            <person name="Wang J."/>
            <person name="Zhao C."/>
            <person name="Wang Y."/>
            <person name="Wang D."/>
            <person name="Huang X."/>
            <person name="Wang R."/>
            <person name="Lv J."/>
            <person name="Li Y."/>
            <person name="Zhang Z."/>
            <person name="Liu B."/>
            <person name="Lu W."/>
            <person name="Hui Y."/>
            <person name="Liang J."/>
            <person name="Zhou Z."/>
            <person name="Hou R."/>
            <person name="Li X."/>
            <person name="Liu Y."/>
            <person name="Li H."/>
            <person name="Ning X."/>
            <person name="Lin Y."/>
            <person name="Zhao L."/>
            <person name="Xing Q."/>
            <person name="Dou J."/>
            <person name="Li Y."/>
            <person name="Mao J."/>
            <person name="Guo H."/>
            <person name="Dou H."/>
            <person name="Li T."/>
            <person name="Mu C."/>
            <person name="Jiang W."/>
            <person name="Fu Q."/>
            <person name="Fu X."/>
            <person name="Miao Y."/>
            <person name="Liu J."/>
            <person name="Yu Q."/>
            <person name="Li R."/>
            <person name="Liao H."/>
            <person name="Li X."/>
            <person name="Kong Y."/>
            <person name="Jiang Z."/>
            <person name="Chourrout D."/>
            <person name="Li R."/>
            <person name="Bao Z."/>
        </authorList>
    </citation>
    <scope>NUCLEOTIDE SEQUENCE [LARGE SCALE GENOMIC DNA]</scope>
    <source>
        <strain evidence="9 10">PY_sf001</strain>
    </source>
</reference>
<comment type="subcellular location">
    <subcellularLocation>
        <location evidence="1">Membrane</location>
        <topology evidence="1">Multi-pass membrane protein</topology>
    </subcellularLocation>
</comment>
<gene>
    <name evidence="9" type="ORF">KP79_PYT00814</name>
</gene>
<feature type="transmembrane region" description="Helical" evidence="8">
    <location>
        <begin position="56"/>
        <end position="76"/>
    </location>
</feature>
<dbReference type="OrthoDB" id="6132759at2759"/>
<feature type="transmembrane region" description="Helical" evidence="8">
    <location>
        <begin position="374"/>
        <end position="403"/>
    </location>
</feature>
<dbReference type="GO" id="GO:0005886">
    <property type="term" value="C:plasma membrane"/>
    <property type="evidence" value="ECO:0007669"/>
    <property type="project" value="TreeGrafter"/>
</dbReference>
<feature type="transmembrane region" description="Helical" evidence="8">
    <location>
        <begin position="205"/>
        <end position="223"/>
    </location>
</feature>
<dbReference type="GO" id="GO:0015798">
    <property type="term" value="P:myo-inositol transport"/>
    <property type="evidence" value="ECO:0007669"/>
    <property type="project" value="TreeGrafter"/>
</dbReference>
<dbReference type="GO" id="GO:0006020">
    <property type="term" value="P:inositol metabolic process"/>
    <property type="evidence" value="ECO:0007669"/>
    <property type="project" value="TreeGrafter"/>
</dbReference>
<dbReference type="Gene3D" id="1.20.1730.10">
    <property type="entry name" value="Sodium/glucose cotransporter"/>
    <property type="match status" value="1"/>
</dbReference>
<proteinExistence type="inferred from homology"/>
<evidence type="ECO:0000256" key="5">
    <source>
        <dbReference type="ARBA" id="ARBA00023136"/>
    </source>
</evidence>
<feature type="transmembrane region" description="Helical" evidence="8">
    <location>
        <begin position="673"/>
        <end position="696"/>
    </location>
</feature>
<feature type="transmembrane region" description="Helical" evidence="8">
    <location>
        <begin position="25"/>
        <end position="44"/>
    </location>
</feature>
<evidence type="ECO:0000256" key="4">
    <source>
        <dbReference type="ARBA" id="ARBA00022989"/>
    </source>
</evidence>
<feature type="transmembrane region" description="Helical" evidence="8">
    <location>
        <begin position="266"/>
        <end position="285"/>
    </location>
</feature>
<feature type="transmembrane region" description="Helical" evidence="8">
    <location>
        <begin position="306"/>
        <end position="327"/>
    </location>
</feature>
<dbReference type="NCBIfam" id="TIGR00813">
    <property type="entry name" value="sss"/>
    <property type="match status" value="1"/>
</dbReference>
<accession>A0A210QPZ7</accession>
<comment type="caution">
    <text evidence="9">The sequence shown here is derived from an EMBL/GenBank/DDBJ whole genome shotgun (WGS) entry which is preliminary data.</text>
</comment>
<dbReference type="GO" id="GO:0005412">
    <property type="term" value="F:D-glucose:sodium symporter activity"/>
    <property type="evidence" value="ECO:0007669"/>
    <property type="project" value="TreeGrafter"/>
</dbReference>
<feature type="transmembrane region" description="Helical" evidence="8">
    <location>
        <begin position="96"/>
        <end position="118"/>
    </location>
</feature>
<feature type="region of interest" description="Disordered" evidence="7">
    <location>
        <begin position="610"/>
        <end position="629"/>
    </location>
</feature>
<sequence>MVSEAAEIFRRSYNPETVQLTGPDVGVVVAYFVAILAIGAFAMWRSNRGTVSGYFLAGRSMTFIPLGASLFVSNIGTEHFIGLAGSGAANGISVGAWEFNAILLLQLLGWIFIPVYIACGTYTMPEYLSKRFGGKRLRVYFAVLSLILYIFTKCSGDLFTGALFIQQSLRWDLYTSIFVLVLITGILTMTGGLTAVIYTDTLQALLMVGGGLTLMGIAFSRVGGYDGMVRGYKTSMTNETFRIPNATCHEPDPNAFRMLREADDDYMPWPGFLLGQTPGSIWYWCADQVIVQRLLAAKSISHAQGATLMAGFIKILPLFMMVMPGMISRILYADEVACVDKDICYTVCQSYAGCSNIAYPRLVLGIMPEGLRGLMMAVMIAALMSDLDSIFNSASTLFTIDIYKRIRKTASVKELLIVGRVFILVMIGVSIAWVPILKETQGGQVFIYIQEITNYLAPPFAAVFLLAVLVPQVNEKGAFWSLMVALIAGITRMVLVFVYYDSGDCLHPDPRPDIIKNFHYMYFSLFITLMTAALAIIISLLTGKPDPKYIHRTTFWTRFQKALPKDSESGQSRKGYDNPALSTEDIALQVPFQMTLGVKRVKDATETRKVFRDPGLDKGRPPPELEGKTSCKEQLVQLVCGFGGKGVDEEKERAMQLHMEKVSELKQDPRARAVLTIGLVVILLCGTALYIFWSFWQYTP</sequence>
<comment type="similarity">
    <text evidence="2 6">Belongs to the sodium:solute symporter (SSF) (TC 2.A.21) family.</text>
</comment>
<keyword evidence="10" id="KW-1185">Reference proteome</keyword>
<dbReference type="EMBL" id="NEDP02002433">
    <property type="protein sequence ID" value="OWF50807.1"/>
    <property type="molecule type" value="Genomic_DNA"/>
</dbReference>
<keyword evidence="4 8" id="KW-1133">Transmembrane helix</keyword>
<evidence type="ECO:0000313" key="9">
    <source>
        <dbReference type="EMBL" id="OWF50807.1"/>
    </source>
</evidence>
<dbReference type="Pfam" id="PF00474">
    <property type="entry name" value="SSF"/>
    <property type="match status" value="1"/>
</dbReference>
<feature type="transmembrane region" description="Helical" evidence="8">
    <location>
        <begin position="415"/>
        <end position="436"/>
    </location>
</feature>
<organism evidence="9 10">
    <name type="scientific">Mizuhopecten yessoensis</name>
    <name type="common">Japanese scallop</name>
    <name type="synonym">Patinopecten yessoensis</name>
    <dbReference type="NCBI Taxonomy" id="6573"/>
    <lineage>
        <taxon>Eukaryota</taxon>
        <taxon>Metazoa</taxon>
        <taxon>Spiralia</taxon>
        <taxon>Lophotrochozoa</taxon>
        <taxon>Mollusca</taxon>
        <taxon>Bivalvia</taxon>
        <taxon>Autobranchia</taxon>
        <taxon>Pteriomorphia</taxon>
        <taxon>Pectinida</taxon>
        <taxon>Pectinoidea</taxon>
        <taxon>Pectinidae</taxon>
        <taxon>Mizuhopecten</taxon>
    </lineage>
</organism>
<evidence type="ECO:0000256" key="2">
    <source>
        <dbReference type="ARBA" id="ARBA00006434"/>
    </source>
</evidence>
<evidence type="ECO:0000256" key="3">
    <source>
        <dbReference type="ARBA" id="ARBA00022692"/>
    </source>
</evidence>
<feature type="transmembrane region" description="Helical" evidence="8">
    <location>
        <begin position="480"/>
        <end position="500"/>
    </location>
</feature>
<feature type="transmembrane region" description="Helical" evidence="8">
    <location>
        <begin position="139"/>
        <end position="165"/>
    </location>
</feature>
<feature type="transmembrane region" description="Helical" evidence="8">
    <location>
        <begin position="456"/>
        <end position="473"/>
    </location>
</feature>
<protein>
    <submittedName>
        <fullName evidence="9">Sodium/myo-inositol cotransporter</fullName>
    </submittedName>
</protein>
<keyword evidence="3 8" id="KW-0812">Transmembrane</keyword>
<evidence type="ECO:0000256" key="7">
    <source>
        <dbReference type="SAM" id="MobiDB-lite"/>
    </source>
</evidence>